<dbReference type="RefSeq" id="WP_338292190.1">
    <property type="nucleotide sequence ID" value="NZ_AP027272.1"/>
</dbReference>
<evidence type="ECO:0000256" key="1">
    <source>
        <dbReference type="ARBA" id="ARBA00022475"/>
    </source>
</evidence>
<dbReference type="Gene3D" id="1.10.3890.10">
    <property type="entry name" value="HflD-like"/>
    <property type="match status" value="1"/>
</dbReference>
<proteinExistence type="inferred from homology"/>
<accession>A0AA48HMB0</accession>
<dbReference type="GO" id="GO:0005886">
    <property type="term" value="C:plasma membrane"/>
    <property type="evidence" value="ECO:0007669"/>
    <property type="project" value="UniProtKB-SubCell"/>
</dbReference>
<dbReference type="Pfam" id="PF04356">
    <property type="entry name" value="DUF489"/>
    <property type="match status" value="1"/>
</dbReference>
<dbReference type="AlphaFoldDB" id="A0AA48HMB0"/>
<dbReference type="GO" id="GO:0005737">
    <property type="term" value="C:cytoplasm"/>
    <property type="evidence" value="ECO:0007669"/>
    <property type="project" value="UniProtKB-SubCell"/>
</dbReference>
<gene>
    <name evidence="4 5" type="primary">hflD</name>
    <name evidence="5" type="ORF">MACH26_16780</name>
</gene>
<keyword evidence="6" id="KW-1185">Reference proteome</keyword>
<evidence type="ECO:0000313" key="5">
    <source>
        <dbReference type="EMBL" id="BDX06157.1"/>
    </source>
</evidence>
<dbReference type="SUPFAM" id="SSF101322">
    <property type="entry name" value="YcfC-like"/>
    <property type="match status" value="1"/>
</dbReference>
<reference evidence="5" key="1">
    <citation type="submission" date="2023-01" db="EMBL/GenBank/DDBJ databases">
        <title>Complete genome sequence of Planctobacterium marinum strain Dej080120_11.</title>
        <authorList>
            <person name="Ueki S."/>
            <person name="Maruyama F."/>
        </authorList>
    </citation>
    <scope>NUCLEOTIDE SEQUENCE</scope>
    <source>
        <strain evidence="5">Dej080120_11</strain>
    </source>
</reference>
<comment type="similarity">
    <text evidence="4">Belongs to the HflD family.</text>
</comment>
<protein>
    <recommendedName>
        <fullName evidence="4">High frequency lysogenization protein HflD homolog</fullName>
    </recommendedName>
</protein>
<dbReference type="InterPro" id="IPR007451">
    <property type="entry name" value="HflD"/>
</dbReference>
<dbReference type="PANTHER" id="PTHR38100">
    <property type="entry name" value="HIGH FREQUENCY LYSOGENIZATION PROTEIN HFLD"/>
    <property type="match status" value="1"/>
</dbReference>
<keyword evidence="3 4" id="KW-0472">Membrane</keyword>
<evidence type="ECO:0000256" key="3">
    <source>
        <dbReference type="ARBA" id="ARBA00023136"/>
    </source>
</evidence>
<dbReference type="Proteomes" id="UP001333710">
    <property type="component" value="Chromosome"/>
</dbReference>
<keyword evidence="1 4" id="KW-1003">Cell membrane</keyword>
<comment type="subcellular location">
    <subcellularLocation>
        <location evidence="4">Cytoplasm</location>
    </subcellularLocation>
    <subcellularLocation>
        <location evidence="4">Cell membrane</location>
        <topology evidence="4">Peripheral membrane protein</topology>
        <orientation evidence="4">Cytoplasmic side</orientation>
    </subcellularLocation>
</comment>
<keyword evidence="2 4" id="KW-0963">Cytoplasm</keyword>
<dbReference type="HAMAP" id="MF_00695">
    <property type="entry name" value="HflD_protein"/>
    <property type="match status" value="1"/>
</dbReference>
<dbReference type="EMBL" id="AP027272">
    <property type="protein sequence ID" value="BDX06157.1"/>
    <property type="molecule type" value="Genomic_DNA"/>
</dbReference>
<dbReference type="InterPro" id="IPR035932">
    <property type="entry name" value="HflD-like_sf"/>
</dbReference>
<dbReference type="PANTHER" id="PTHR38100:SF1">
    <property type="entry name" value="HIGH FREQUENCY LYSOGENIZATION PROTEIN HFLD"/>
    <property type="match status" value="1"/>
</dbReference>
<organism evidence="5 6">
    <name type="scientific">Planctobacterium marinum</name>
    <dbReference type="NCBI Taxonomy" id="1631968"/>
    <lineage>
        <taxon>Bacteria</taxon>
        <taxon>Pseudomonadati</taxon>
        <taxon>Pseudomonadota</taxon>
        <taxon>Gammaproteobacteria</taxon>
        <taxon>Alteromonadales</taxon>
        <taxon>Alteromonadaceae</taxon>
        <taxon>Planctobacterium</taxon>
    </lineage>
</organism>
<name>A0AA48HMB0_9ALTE</name>
<evidence type="ECO:0000256" key="2">
    <source>
        <dbReference type="ARBA" id="ARBA00022490"/>
    </source>
</evidence>
<evidence type="ECO:0000313" key="6">
    <source>
        <dbReference type="Proteomes" id="UP001333710"/>
    </source>
</evidence>
<evidence type="ECO:0000256" key="4">
    <source>
        <dbReference type="HAMAP-Rule" id="MF_00695"/>
    </source>
</evidence>
<dbReference type="NCBIfam" id="NF001248">
    <property type="entry name" value="PRK00218.1-4"/>
    <property type="match status" value="1"/>
</dbReference>
<sequence>MNRFDEAQLALAGVCQAAYLVKAIARSKPYSEDAYEATLSSIVKTDPDSTLDVYGALKNLKFGFEVMVSQLSDKAGKDQEITRYVASLLTLERKLSGSDGKLAEIGQRIDNIKRQTSMMSLFEGQMVSNLASIYKDNISPLTHKIQVAGDPTALKQQSVQDKVRALLLAGIRSAVLWRQLGGKRRNIIFQRNKILNSAENTLKTINQTF</sequence>
<dbReference type="KEGG" id="pmaw:MACH26_16780"/>
<dbReference type="NCBIfam" id="NF001246">
    <property type="entry name" value="PRK00218.1-2"/>
    <property type="match status" value="1"/>
</dbReference>